<accession>A0ABR6Z9U4</accession>
<dbReference type="InterPro" id="IPR001466">
    <property type="entry name" value="Beta-lactam-related"/>
</dbReference>
<evidence type="ECO:0000259" key="4">
    <source>
        <dbReference type="Pfam" id="PF00144"/>
    </source>
</evidence>
<feature type="signal peptide" evidence="3">
    <location>
        <begin position="1"/>
        <end position="20"/>
    </location>
</feature>
<evidence type="ECO:0000313" key="6">
    <source>
        <dbReference type="Proteomes" id="UP000646911"/>
    </source>
</evidence>
<evidence type="ECO:0000256" key="3">
    <source>
        <dbReference type="SAM" id="SignalP"/>
    </source>
</evidence>
<name>A0ABR6Z9U4_9BURK</name>
<feature type="domain" description="Beta-lactamase-related" evidence="4">
    <location>
        <begin position="51"/>
        <end position="374"/>
    </location>
</feature>
<gene>
    <name evidence="5" type="ORF">H8L47_13300</name>
</gene>
<protein>
    <submittedName>
        <fullName evidence="5">Beta-lactamase family protein</fullName>
    </submittedName>
</protein>
<dbReference type="EMBL" id="JACOFX010000006">
    <property type="protein sequence ID" value="MBC3908535.1"/>
    <property type="molecule type" value="Genomic_DNA"/>
</dbReference>
<feature type="chain" id="PRO_5045523441" evidence="3">
    <location>
        <begin position="21"/>
        <end position="391"/>
    </location>
</feature>
<dbReference type="PROSITE" id="PS51257">
    <property type="entry name" value="PROKAR_LIPOPROTEIN"/>
    <property type="match status" value="1"/>
</dbReference>
<sequence length="391" mass="42672">MNTRLNLTLLAVCICGILTACGGSSTPSAPTTAATTEVQKPIALLTGEALRAEVERFRSSNNLPAISVSIVNQDKVESVVTGTREINSNKTTLSTDLFQLGSLTKAATATMIGRLVEQKKMRWDTTIVEVFPAWRTQIRREYLNVTVEQLLRHRSGLPREVNEATIEKALPLLSGDLLADRRALAVLLLQDAPEYAPNSKLLYSNIGYALAGLMAEIAGGDSYENLMQREVFAPLNIKAHFGFPEDAGINNNAGHTLVAGKWTVTPPVIDPRYAFFINAAGGLNLNLADYAVFLREHLRGLQGQSNYLSKANFQLMHTPIDEYGLGWNVVNAQGLGNVSLHNGTELTYYASNRVIPSKNIALAIACNCYDPSVMNKLDEFADSLLRPLLPQ</sequence>
<comment type="subcellular location">
    <subcellularLocation>
        <location evidence="1">Membrane</location>
    </subcellularLocation>
</comment>
<dbReference type="PANTHER" id="PTHR46825">
    <property type="entry name" value="D-ALANYL-D-ALANINE-CARBOXYPEPTIDASE/ENDOPEPTIDASE AMPH"/>
    <property type="match status" value="1"/>
</dbReference>
<reference evidence="5 6" key="1">
    <citation type="submission" date="2020-08" db="EMBL/GenBank/DDBJ databases">
        <title>Novel species isolated from subtropical streams in China.</title>
        <authorList>
            <person name="Lu H."/>
        </authorList>
    </citation>
    <scope>NUCLEOTIDE SEQUENCE [LARGE SCALE GENOMIC DNA]</scope>
    <source>
        <strain evidence="5 6">NL8W</strain>
    </source>
</reference>
<evidence type="ECO:0000256" key="2">
    <source>
        <dbReference type="ARBA" id="ARBA00023136"/>
    </source>
</evidence>
<dbReference type="PANTHER" id="PTHR46825:SF11">
    <property type="entry name" value="PENICILLIN-BINDING PROTEIN 4"/>
    <property type="match status" value="1"/>
</dbReference>
<dbReference type="SUPFAM" id="SSF56601">
    <property type="entry name" value="beta-lactamase/transpeptidase-like"/>
    <property type="match status" value="1"/>
</dbReference>
<organism evidence="5 6">
    <name type="scientific">Undibacterium umbellatum</name>
    <dbReference type="NCBI Taxonomy" id="2762300"/>
    <lineage>
        <taxon>Bacteria</taxon>
        <taxon>Pseudomonadati</taxon>
        <taxon>Pseudomonadota</taxon>
        <taxon>Betaproteobacteria</taxon>
        <taxon>Burkholderiales</taxon>
        <taxon>Oxalobacteraceae</taxon>
        <taxon>Undibacterium</taxon>
    </lineage>
</organism>
<dbReference type="Gene3D" id="3.40.710.10">
    <property type="entry name" value="DD-peptidase/beta-lactamase superfamily"/>
    <property type="match status" value="1"/>
</dbReference>
<evidence type="ECO:0000313" key="5">
    <source>
        <dbReference type="EMBL" id="MBC3908535.1"/>
    </source>
</evidence>
<keyword evidence="2" id="KW-0472">Membrane</keyword>
<comment type="caution">
    <text evidence="5">The sequence shown here is derived from an EMBL/GenBank/DDBJ whole genome shotgun (WGS) entry which is preliminary data.</text>
</comment>
<evidence type="ECO:0000256" key="1">
    <source>
        <dbReference type="ARBA" id="ARBA00004370"/>
    </source>
</evidence>
<dbReference type="InterPro" id="IPR012338">
    <property type="entry name" value="Beta-lactam/transpept-like"/>
</dbReference>
<dbReference type="RefSeq" id="WP_186954093.1">
    <property type="nucleotide sequence ID" value="NZ_JACOFX010000006.1"/>
</dbReference>
<dbReference type="Pfam" id="PF00144">
    <property type="entry name" value="Beta-lactamase"/>
    <property type="match status" value="1"/>
</dbReference>
<keyword evidence="6" id="KW-1185">Reference proteome</keyword>
<proteinExistence type="predicted"/>
<keyword evidence="3" id="KW-0732">Signal</keyword>
<dbReference type="Proteomes" id="UP000646911">
    <property type="component" value="Unassembled WGS sequence"/>
</dbReference>
<dbReference type="InterPro" id="IPR050491">
    <property type="entry name" value="AmpC-like"/>
</dbReference>